<accession>A0A0D7K3A1</accession>
<dbReference type="PATRIC" id="fig|80878.5.peg.411"/>
<feature type="domain" description="Ysc84 actin-binding" evidence="1">
    <location>
        <begin position="104"/>
        <end position="188"/>
    </location>
</feature>
<dbReference type="PROSITE" id="PS51257">
    <property type="entry name" value="PROKAR_LIPOPROTEIN"/>
    <property type="match status" value="1"/>
</dbReference>
<dbReference type="AlphaFoldDB" id="A0A0D7K3A1"/>
<dbReference type="CDD" id="cd11524">
    <property type="entry name" value="SYLF"/>
    <property type="match status" value="1"/>
</dbReference>
<dbReference type="EMBL" id="JXYQ01000127">
    <property type="protein sequence ID" value="KJA08770.1"/>
    <property type="molecule type" value="Genomic_DNA"/>
</dbReference>
<evidence type="ECO:0000259" key="1">
    <source>
        <dbReference type="Pfam" id="PF04366"/>
    </source>
</evidence>
<protein>
    <recommendedName>
        <fullName evidence="1">Ysc84 actin-binding domain-containing protein</fullName>
    </recommendedName>
</protein>
<evidence type="ECO:0000313" key="2">
    <source>
        <dbReference type="EMBL" id="KJA08770.1"/>
    </source>
</evidence>
<sequence>MNKRNFIVTGASLAAATVLTTGCTTTGGASSSPAERRQAIDSSADAALTRLYREAPGSQEIIAASQGTLVFPAVVSAGFIIGGSHGQGAMRKAGKTTGYYRMTEASLGLLGGAQSQALFISFMTEAALNSFLNSRGWTVGVDGTITFLSVGANARVTTQTVQQPIVGFVLTNGGLMANISINGNRITQLDL</sequence>
<name>A0A0D7K3A1_9BURK</name>
<dbReference type="Pfam" id="PF04366">
    <property type="entry name" value="Ysc84"/>
    <property type="match status" value="1"/>
</dbReference>
<comment type="caution">
    <text evidence="2">The sequence shown here is derived from an EMBL/GenBank/DDBJ whole genome shotgun (WGS) entry which is preliminary data.</text>
</comment>
<dbReference type="OrthoDB" id="198978at2"/>
<proteinExistence type="predicted"/>
<gene>
    <name evidence="2" type="ORF">RP29_20200</name>
</gene>
<dbReference type="InterPro" id="IPR007461">
    <property type="entry name" value="Ysc84_actin-binding"/>
</dbReference>
<evidence type="ECO:0000313" key="3">
    <source>
        <dbReference type="Proteomes" id="UP000032566"/>
    </source>
</evidence>
<dbReference type="Proteomes" id="UP000032566">
    <property type="component" value="Unassembled WGS sequence"/>
</dbReference>
<dbReference type="STRING" id="80878.RP29_20200"/>
<organism evidence="2 3">
    <name type="scientific">Acidovorax temperans</name>
    <dbReference type="NCBI Taxonomy" id="80878"/>
    <lineage>
        <taxon>Bacteria</taxon>
        <taxon>Pseudomonadati</taxon>
        <taxon>Pseudomonadota</taxon>
        <taxon>Betaproteobacteria</taxon>
        <taxon>Burkholderiales</taxon>
        <taxon>Comamonadaceae</taxon>
        <taxon>Acidovorax</taxon>
    </lineage>
</organism>
<keyword evidence="3" id="KW-1185">Reference proteome</keyword>
<reference evidence="2 3" key="1">
    <citation type="submission" date="2014-12" db="EMBL/GenBank/DDBJ databases">
        <title>Isolation of bacteria from lake water.</title>
        <authorList>
            <person name="Sheng K.-Y."/>
            <person name="Chin P.-S."/>
            <person name="Chan K.-G."/>
            <person name="Tan G.S."/>
        </authorList>
    </citation>
    <scope>NUCLEOTIDE SEQUENCE [LARGE SCALE GENOMIC DNA]</scope>
    <source>
        <strain evidence="2 3">KY4</strain>
    </source>
</reference>